<feature type="compositionally biased region" description="Low complexity" evidence="1">
    <location>
        <begin position="628"/>
        <end position="650"/>
    </location>
</feature>
<reference evidence="4 5" key="1">
    <citation type="submission" date="2023-03" db="EMBL/GenBank/DDBJ databases">
        <title>Genome insight into feeding habits of ladybird beetles.</title>
        <authorList>
            <person name="Li H.-S."/>
            <person name="Huang Y.-H."/>
            <person name="Pang H."/>
        </authorList>
    </citation>
    <scope>NUCLEOTIDE SEQUENCE [LARGE SCALE GENOMIC DNA]</scope>
    <source>
        <strain evidence="4">SYSU_2023b</strain>
        <tissue evidence="4">Whole body</tissue>
    </source>
</reference>
<name>A0AAW1TTZ0_9CUCU</name>
<keyword evidence="2" id="KW-1133">Transmembrane helix</keyword>
<feature type="compositionally biased region" description="Low complexity" evidence="1">
    <location>
        <begin position="575"/>
        <end position="592"/>
    </location>
</feature>
<feature type="compositionally biased region" description="Low complexity" evidence="1">
    <location>
        <begin position="599"/>
        <end position="621"/>
    </location>
</feature>
<dbReference type="EMBL" id="JARQZJ010000003">
    <property type="protein sequence ID" value="KAK9870629.1"/>
    <property type="molecule type" value="Genomic_DNA"/>
</dbReference>
<organism evidence="4 5">
    <name type="scientific">Henosepilachna vigintioctopunctata</name>
    <dbReference type="NCBI Taxonomy" id="420089"/>
    <lineage>
        <taxon>Eukaryota</taxon>
        <taxon>Metazoa</taxon>
        <taxon>Ecdysozoa</taxon>
        <taxon>Arthropoda</taxon>
        <taxon>Hexapoda</taxon>
        <taxon>Insecta</taxon>
        <taxon>Pterygota</taxon>
        <taxon>Neoptera</taxon>
        <taxon>Endopterygota</taxon>
        <taxon>Coleoptera</taxon>
        <taxon>Polyphaga</taxon>
        <taxon>Cucujiformia</taxon>
        <taxon>Coccinelloidea</taxon>
        <taxon>Coccinellidae</taxon>
        <taxon>Epilachninae</taxon>
        <taxon>Epilachnini</taxon>
        <taxon>Henosepilachna</taxon>
    </lineage>
</organism>
<dbReference type="Proteomes" id="UP001431783">
    <property type="component" value="Unassembled WGS sequence"/>
</dbReference>
<protein>
    <submittedName>
        <fullName evidence="4">Uncharacterized protein</fullName>
    </submittedName>
</protein>
<evidence type="ECO:0000313" key="5">
    <source>
        <dbReference type="Proteomes" id="UP001431783"/>
    </source>
</evidence>
<feature type="chain" id="PRO_5043844853" evidence="3">
    <location>
        <begin position="22"/>
        <end position="838"/>
    </location>
</feature>
<keyword evidence="3" id="KW-0732">Signal</keyword>
<keyword evidence="2" id="KW-0812">Transmembrane</keyword>
<feature type="transmembrane region" description="Helical" evidence="2">
    <location>
        <begin position="694"/>
        <end position="718"/>
    </location>
</feature>
<dbReference type="AlphaFoldDB" id="A0AAW1TTZ0"/>
<evidence type="ECO:0000256" key="2">
    <source>
        <dbReference type="SAM" id="Phobius"/>
    </source>
</evidence>
<accession>A0AAW1TTZ0</accession>
<keyword evidence="2" id="KW-0472">Membrane</keyword>
<gene>
    <name evidence="4" type="ORF">WA026_008191</name>
</gene>
<feature type="signal peptide" evidence="3">
    <location>
        <begin position="1"/>
        <end position="21"/>
    </location>
</feature>
<evidence type="ECO:0000256" key="3">
    <source>
        <dbReference type="SAM" id="SignalP"/>
    </source>
</evidence>
<feature type="region of interest" description="Disordered" evidence="1">
    <location>
        <begin position="572"/>
        <end position="686"/>
    </location>
</feature>
<comment type="caution">
    <text evidence="4">The sequence shown here is derived from an EMBL/GenBank/DDBJ whole genome shotgun (WGS) entry which is preliminary data.</text>
</comment>
<evidence type="ECO:0000256" key="1">
    <source>
        <dbReference type="SAM" id="MobiDB-lite"/>
    </source>
</evidence>
<sequence>MDFSTIFVVFLLSLQIQGIRSDDDCGIENFPDWDKDKKYTLYTVVQHLQKTGIGNVVFNETCHNIKEVEITSDSKVYFDISFQDESKTRLIMKATEKLSNIDKDYRHIEKSSVSTITMIKFTCNNDTEKTGVNVDDVNTRGPEFSKTSYEFSLPMPMPAKISLTMFGDNPIMVRDQDFSTTDITFSSDYKNLVFDTIYDKSKDTLDDFPYTLGMNFSSFTRLEEDTKIKIYAKDNGHPEPKTSGIEISFLIDHQESEYVPSFKQPSFLYDYDQDEGTILAEDIDVTIVNPRNGTECELAEPYQDHFQTPVLTENVVKIQLKEKLPDDIVSQKTLRVTLTCAITNGVKSSADVLISIPEISVLFSKSTYSAKYIIEQDVHKVDMTDAIKVIGNTDHIVIEVENEYHDYFGVDHTDGSDEWLLKKTKDLSEELLDNMSLNIVIDIKSSRGTFRDKAIIMLLLPNGQTGVKFTDSFMTGNYVVDENGQGKLSAVIEFNLNSRNVEVKGERLLGEYNQYFKVNYQEPSTFTVSLQGDLPKDALKSSTIYLTLQVDLGLGAVSQTAEATFVVQISDSRTTTEPTTTTPPTNPTKAPTHSPTDGTTENTKPPTKEPTAPTNPTKAPTHSPTDGTTENTKPPTKEPTAPTNPTKAPTHSPTDGTTENTKPPTKEPTEHTTQHPTESTTKKAETADDCDQTVWIVVTIILSLLLVLYIGASLLYYFKKMRNRGINHDFLPEPKEENEDRYKKKTSQLKSSLKNVATRRPTGYVRYDPDADKEDDYEKSDNGTENNTLANGNATPSPPPMPTTDNPKNNKDENTTDLNETLADALKKAVLERESRLI</sequence>
<evidence type="ECO:0000313" key="4">
    <source>
        <dbReference type="EMBL" id="KAK9870629.1"/>
    </source>
</evidence>
<keyword evidence="5" id="KW-1185">Reference proteome</keyword>
<feature type="region of interest" description="Disordered" evidence="1">
    <location>
        <begin position="728"/>
        <end position="819"/>
    </location>
</feature>
<feature type="compositionally biased region" description="Basic and acidic residues" evidence="1">
    <location>
        <begin position="664"/>
        <end position="673"/>
    </location>
</feature>
<feature type="compositionally biased region" description="Basic and acidic residues" evidence="1">
    <location>
        <begin position="728"/>
        <end position="742"/>
    </location>
</feature>
<proteinExistence type="predicted"/>